<comment type="cofactor">
    <cofactor evidence="1 6">
        <name>pyridoxal 5'-phosphate</name>
        <dbReference type="ChEBI" id="CHEBI:597326"/>
    </cofactor>
</comment>
<dbReference type="InterPro" id="IPR015421">
    <property type="entry name" value="PyrdxlP-dep_Trfase_major"/>
</dbReference>
<dbReference type="Gene3D" id="3.90.1150.10">
    <property type="entry name" value="Aspartate Aminotransferase, domain 1"/>
    <property type="match status" value="1"/>
</dbReference>
<keyword evidence="3 6" id="KW-0032">Aminotransferase</keyword>
<dbReference type="InterPro" id="IPR004839">
    <property type="entry name" value="Aminotransferase_I/II_large"/>
</dbReference>
<dbReference type="PANTHER" id="PTHR46383:SF1">
    <property type="entry name" value="ASPARTATE AMINOTRANSFERASE"/>
    <property type="match status" value="1"/>
</dbReference>
<dbReference type="PANTHER" id="PTHR46383">
    <property type="entry name" value="ASPARTATE AMINOTRANSFERASE"/>
    <property type="match status" value="1"/>
</dbReference>
<dbReference type="PROSITE" id="PS00105">
    <property type="entry name" value="AA_TRANSFER_CLASS_1"/>
    <property type="match status" value="1"/>
</dbReference>
<dbReference type="RefSeq" id="WP_074588474.1">
    <property type="nucleotide sequence ID" value="NZ_FNEI01000006.1"/>
</dbReference>
<evidence type="ECO:0000259" key="7">
    <source>
        <dbReference type="Pfam" id="PF00155"/>
    </source>
</evidence>
<dbReference type="InterPro" id="IPR015424">
    <property type="entry name" value="PyrdxlP-dep_Trfase"/>
</dbReference>
<dbReference type="EC" id="2.6.1.-" evidence="6"/>
<organism evidence="8 9">
    <name type="scientific">Arthrobacter cupressi</name>
    <dbReference type="NCBI Taxonomy" id="1045773"/>
    <lineage>
        <taxon>Bacteria</taxon>
        <taxon>Bacillati</taxon>
        <taxon>Actinomycetota</taxon>
        <taxon>Actinomycetes</taxon>
        <taxon>Micrococcales</taxon>
        <taxon>Micrococcaceae</taxon>
        <taxon>Arthrobacter</taxon>
    </lineage>
</organism>
<comment type="similarity">
    <text evidence="2 6">Belongs to the class-I pyridoxal-phosphate-dependent aminotransferase family.</text>
</comment>
<evidence type="ECO:0000256" key="3">
    <source>
        <dbReference type="ARBA" id="ARBA00022576"/>
    </source>
</evidence>
<protein>
    <recommendedName>
        <fullName evidence="6">Aminotransferase</fullName>
        <ecNumber evidence="6">2.6.1.-</ecNumber>
    </recommendedName>
</protein>
<dbReference type="GO" id="GO:0008483">
    <property type="term" value="F:transaminase activity"/>
    <property type="evidence" value="ECO:0007669"/>
    <property type="project" value="UniProtKB-KW"/>
</dbReference>
<dbReference type="InterPro" id="IPR015422">
    <property type="entry name" value="PyrdxlP-dep_Trfase_small"/>
</dbReference>
<feature type="domain" description="Aminotransferase class I/classII large" evidence="7">
    <location>
        <begin position="39"/>
        <end position="399"/>
    </location>
</feature>
<evidence type="ECO:0000256" key="4">
    <source>
        <dbReference type="ARBA" id="ARBA00022679"/>
    </source>
</evidence>
<dbReference type="FunFam" id="3.40.640.10:FF:000033">
    <property type="entry name" value="Aspartate aminotransferase"/>
    <property type="match status" value="1"/>
</dbReference>
<sequence length="407" mass="42794">MPDYSSASYEPASRVSRIKSSPSVAAAARVRELKAEGRTIIDLTVGEPDFDTPEHIKAAAVAAIEAGETKYTSVTGTPALQSAILGRLERHTGISYGKNEITLGGGAKQVIFLALMATLDAGDEVIIPAPYWVSYPDMVLANEGTPLIVPCGGDTGFKLTPEALRGAITPQSKWLILNTPSNPTGAVYSRDELAALAGVLEEFPQLLVLTDEIYDEINFCRERIASLVEVAPALKDRILLVNGVSKAYAMTGWRIGYAAGPAPVVAAINKLQSQMSSCPSSVSQAAAAAALSGDQSFVSESVEVYRGRRDTAVAGLNAVDGLSCSAADGAFYTWVNCSGVIGKTTPAGTTIRNDEDFTLYLLDAASVAVIQGSAYGLEPYFRISFATDLDTIQSAVVAIDKAVRALS</sequence>
<reference evidence="9" key="1">
    <citation type="submission" date="2016-10" db="EMBL/GenBank/DDBJ databases">
        <authorList>
            <person name="Varghese N."/>
            <person name="Submissions S."/>
        </authorList>
    </citation>
    <scope>NUCLEOTIDE SEQUENCE [LARGE SCALE GENOMIC DNA]</scope>
    <source>
        <strain evidence="9">CGMCC 1.10783</strain>
    </source>
</reference>
<dbReference type="GO" id="GO:0006520">
    <property type="term" value="P:amino acid metabolic process"/>
    <property type="evidence" value="ECO:0007669"/>
    <property type="project" value="InterPro"/>
</dbReference>
<evidence type="ECO:0000256" key="5">
    <source>
        <dbReference type="ARBA" id="ARBA00022898"/>
    </source>
</evidence>
<name>A0A1G8Q2B0_9MICC</name>
<dbReference type="InterPro" id="IPR004838">
    <property type="entry name" value="NHTrfase_class1_PyrdxlP-BS"/>
</dbReference>
<dbReference type="OrthoDB" id="4436468at2"/>
<dbReference type="EMBL" id="FNEI01000006">
    <property type="protein sequence ID" value="SDI98230.1"/>
    <property type="molecule type" value="Genomic_DNA"/>
</dbReference>
<keyword evidence="9" id="KW-1185">Reference proteome</keyword>
<dbReference type="SUPFAM" id="SSF53383">
    <property type="entry name" value="PLP-dependent transferases"/>
    <property type="match status" value="1"/>
</dbReference>
<dbReference type="GO" id="GO:0030170">
    <property type="term" value="F:pyridoxal phosphate binding"/>
    <property type="evidence" value="ECO:0007669"/>
    <property type="project" value="InterPro"/>
</dbReference>
<dbReference type="CDD" id="cd00609">
    <property type="entry name" value="AAT_like"/>
    <property type="match status" value="1"/>
</dbReference>
<proteinExistence type="inferred from homology"/>
<dbReference type="NCBIfam" id="NF004769">
    <property type="entry name" value="PRK06107.1"/>
    <property type="match status" value="1"/>
</dbReference>
<dbReference type="InterPro" id="IPR050596">
    <property type="entry name" value="AspAT/PAT-like"/>
</dbReference>
<evidence type="ECO:0000256" key="6">
    <source>
        <dbReference type="RuleBase" id="RU000481"/>
    </source>
</evidence>
<dbReference type="AlphaFoldDB" id="A0A1G8Q2B0"/>
<dbReference type="Pfam" id="PF00155">
    <property type="entry name" value="Aminotran_1_2"/>
    <property type="match status" value="1"/>
</dbReference>
<evidence type="ECO:0000313" key="8">
    <source>
        <dbReference type="EMBL" id="SDI98230.1"/>
    </source>
</evidence>
<evidence type="ECO:0000256" key="1">
    <source>
        <dbReference type="ARBA" id="ARBA00001933"/>
    </source>
</evidence>
<dbReference type="Gene3D" id="3.40.640.10">
    <property type="entry name" value="Type I PLP-dependent aspartate aminotransferase-like (Major domain)"/>
    <property type="match status" value="1"/>
</dbReference>
<keyword evidence="5" id="KW-0663">Pyridoxal phosphate</keyword>
<dbReference type="STRING" id="1045773.SAMN05216555_10625"/>
<evidence type="ECO:0000256" key="2">
    <source>
        <dbReference type="ARBA" id="ARBA00007441"/>
    </source>
</evidence>
<accession>A0A1G8Q2B0</accession>
<evidence type="ECO:0000313" key="9">
    <source>
        <dbReference type="Proteomes" id="UP000182130"/>
    </source>
</evidence>
<gene>
    <name evidence="8" type="ORF">SAMN05216555_10625</name>
</gene>
<keyword evidence="4 6" id="KW-0808">Transferase</keyword>
<dbReference type="Proteomes" id="UP000182130">
    <property type="component" value="Unassembled WGS sequence"/>
</dbReference>